<dbReference type="GO" id="GO:0006913">
    <property type="term" value="P:nucleocytoplasmic transport"/>
    <property type="evidence" value="ECO:0007669"/>
    <property type="project" value="TreeGrafter"/>
</dbReference>
<dbReference type="InterPro" id="IPR001849">
    <property type="entry name" value="PH_domain"/>
</dbReference>
<dbReference type="GO" id="GO:0031267">
    <property type="term" value="F:small GTPase binding"/>
    <property type="evidence" value="ECO:0007669"/>
    <property type="project" value="TreeGrafter"/>
</dbReference>
<dbReference type="AlphaFoldDB" id="A0A0L0DCM5"/>
<dbReference type="RefSeq" id="XP_013757229.1">
    <property type="nucleotide sequence ID" value="XM_013901775.1"/>
</dbReference>
<feature type="domain" description="PH" evidence="4">
    <location>
        <begin position="72"/>
        <end position="168"/>
    </location>
</feature>
<dbReference type="Pfam" id="PF13516">
    <property type="entry name" value="LRR_6"/>
    <property type="match status" value="4"/>
</dbReference>
<sequence>MADSAVQTEIAALQEQVARDHEALRKASLNGQKLMMLCLKMNQKLNLMMEMAKNAVESVPMGPSNEAVVAEQPLMCGFMNIKAKNERNWKRRWFVLRKGALAYYNDQNATTPKGTIPLAVCVVDGLKVRDNMQRPCMALVVEGRTLYCEAETKKDNVAWFLAINCMQQQLDYSRKLEAQGIEPDTRILAFFDHPLRTELALDDVSLSVEAITSMESTIRFHSALVSLSMQSAALRDEHVESLARALSGNKFLQTVRLGSNDLGPAAAASLAVALEKNAVITELNLAGNHIGDDGVLALANALGSRPPLAVLDLSDNEVTDEGFAHFVDTLVTESYPLPALEFSSNAITSAGVVGSLVPALGALPSLTRVALASNAVDDAGVAAILGALPSSSLRELVLSNNPYAHEQHVEALLASLLATSSLVLIDMVPVVLDEQSIATLRLLRDNDALAL</sequence>
<proteinExistence type="predicted"/>
<dbReference type="OrthoDB" id="120976at2759"/>
<dbReference type="PANTHER" id="PTHR24113">
    <property type="entry name" value="RAN GTPASE-ACTIVATING PROTEIN 1"/>
    <property type="match status" value="1"/>
</dbReference>
<evidence type="ECO:0000259" key="4">
    <source>
        <dbReference type="PROSITE" id="PS50003"/>
    </source>
</evidence>
<evidence type="ECO:0000256" key="1">
    <source>
        <dbReference type="ARBA" id="ARBA00022468"/>
    </source>
</evidence>
<dbReference type="InterPro" id="IPR001611">
    <property type="entry name" value="Leu-rich_rpt"/>
</dbReference>
<dbReference type="Pfam" id="PF00169">
    <property type="entry name" value="PH"/>
    <property type="match status" value="1"/>
</dbReference>
<dbReference type="EMBL" id="GL349459">
    <property type="protein sequence ID" value="KNC50064.1"/>
    <property type="molecule type" value="Genomic_DNA"/>
</dbReference>
<dbReference type="InterPro" id="IPR032675">
    <property type="entry name" value="LRR_dom_sf"/>
</dbReference>
<dbReference type="STRING" id="461836.A0A0L0DCM5"/>
<evidence type="ECO:0000313" key="5">
    <source>
        <dbReference type="EMBL" id="KNC50064.1"/>
    </source>
</evidence>
<dbReference type="GO" id="GO:0048471">
    <property type="term" value="C:perinuclear region of cytoplasm"/>
    <property type="evidence" value="ECO:0007669"/>
    <property type="project" value="TreeGrafter"/>
</dbReference>
<dbReference type="Gene3D" id="2.30.29.30">
    <property type="entry name" value="Pleckstrin-homology domain (PH domain)/Phosphotyrosine-binding domain (PTB)"/>
    <property type="match status" value="1"/>
</dbReference>
<dbReference type="PANTHER" id="PTHR24113:SF12">
    <property type="entry name" value="RAN GTPASE-ACTIVATING PROTEIN 1"/>
    <property type="match status" value="1"/>
</dbReference>
<dbReference type="GeneID" id="25565151"/>
<dbReference type="SMART" id="SM00233">
    <property type="entry name" value="PH"/>
    <property type="match status" value="1"/>
</dbReference>
<protein>
    <submittedName>
        <fullName evidence="5">NOD3 protein</fullName>
    </submittedName>
</protein>
<name>A0A0L0DCM5_THETB</name>
<dbReference type="PROSITE" id="PS50003">
    <property type="entry name" value="PH_DOMAIN"/>
    <property type="match status" value="1"/>
</dbReference>
<dbReference type="GO" id="GO:0005829">
    <property type="term" value="C:cytosol"/>
    <property type="evidence" value="ECO:0007669"/>
    <property type="project" value="TreeGrafter"/>
</dbReference>
<dbReference type="SUPFAM" id="SSF50729">
    <property type="entry name" value="PH domain-like"/>
    <property type="match status" value="1"/>
</dbReference>
<organism evidence="5 6">
    <name type="scientific">Thecamonas trahens ATCC 50062</name>
    <dbReference type="NCBI Taxonomy" id="461836"/>
    <lineage>
        <taxon>Eukaryota</taxon>
        <taxon>Apusozoa</taxon>
        <taxon>Apusomonadida</taxon>
        <taxon>Apusomonadidae</taxon>
        <taxon>Thecamonas</taxon>
    </lineage>
</organism>
<evidence type="ECO:0000256" key="3">
    <source>
        <dbReference type="ARBA" id="ARBA00022737"/>
    </source>
</evidence>
<dbReference type="GO" id="GO:0005096">
    <property type="term" value="F:GTPase activator activity"/>
    <property type="evidence" value="ECO:0007669"/>
    <property type="project" value="UniProtKB-KW"/>
</dbReference>
<accession>A0A0L0DCM5</accession>
<evidence type="ECO:0000256" key="2">
    <source>
        <dbReference type="ARBA" id="ARBA00022614"/>
    </source>
</evidence>
<keyword evidence="6" id="KW-1185">Reference proteome</keyword>
<dbReference type="SUPFAM" id="SSF52047">
    <property type="entry name" value="RNI-like"/>
    <property type="match status" value="1"/>
</dbReference>
<dbReference type="GO" id="GO:0005634">
    <property type="term" value="C:nucleus"/>
    <property type="evidence" value="ECO:0007669"/>
    <property type="project" value="TreeGrafter"/>
</dbReference>
<reference evidence="5 6" key="1">
    <citation type="submission" date="2010-05" db="EMBL/GenBank/DDBJ databases">
        <title>The Genome Sequence of Thecamonas trahens ATCC 50062.</title>
        <authorList>
            <consortium name="The Broad Institute Genome Sequencing Platform"/>
            <person name="Russ C."/>
            <person name="Cuomo C."/>
            <person name="Shea T."/>
            <person name="Young S.K."/>
            <person name="Zeng Q."/>
            <person name="Koehrsen M."/>
            <person name="Haas B."/>
            <person name="Borodovsky M."/>
            <person name="Guigo R."/>
            <person name="Alvarado L."/>
            <person name="Berlin A."/>
            <person name="Bochicchio J."/>
            <person name="Borenstein D."/>
            <person name="Chapman S."/>
            <person name="Chen Z."/>
            <person name="Freedman E."/>
            <person name="Gellesch M."/>
            <person name="Goldberg J."/>
            <person name="Griggs A."/>
            <person name="Gujja S."/>
            <person name="Heilman E."/>
            <person name="Heiman D."/>
            <person name="Hepburn T."/>
            <person name="Howarth C."/>
            <person name="Jen D."/>
            <person name="Larson L."/>
            <person name="Mehta T."/>
            <person name="Park D."/>
            <person name="Pearson M."/>
            <person name="Roberts A."/>
            <person name="Saif S."/>
            <person name="Shenoy N."/>
            <person name="Sisk P."/>
            <person name="Stolte C."/>
            <person name="Sykes S."/>
            <person name="Thomson T."/>
            <person name="Walk T."/>
            <person name="White J."/>
            <person name="Yandava C."/>
            <person name="Burger G."/>
            <person name="Gray M.W."/>
            <person name="Holland P.W.H."/>
            <person name="King N."/>
            <person name="Lang F.B.F."/>
            <person name="Roger A.J."/>
            <person name="Ruiz-Trillo I."/>
            <person name="Lander E."/>
            <person name="Nusbaum C."/>
        </authorList>
    </citation>
    <scope>NUCLEOTIDE SEQUENCE [LARGE SCALE GENOMIC DNA]</scope>
    <source>
        <strain evidence="5 6">ATCC 50062</strain>
    </source>
</reference>
<keyword evidence="2" id="KW-0433">Leucine-rich repeat</keyword>
<keyword evidence="3" id="KW-0677">Repeat</keyword>
<dbReference type="Proteomes" id="UP000054408">
    <property type="component" value="Unassembled WGS sequence"/>
</dbReference>
<dbReference type="InterPro" id="IPR027038">
    <property type="entry name" value="RanGap"/>
</dbReference>
<gene>
    <name evidence="5" type="ORF">AMSG_05828</name>
</gene>
<evidence type="ECO:0000313" key="6">
    <source>
        <dbReference type="Proteomes" id="UP000054408"/>
    </source>
</evidence>
<keyword evidence="1" id="KW-0343">GTPase activation</keyword>
<dbReference type="Gene3D" id="3.80.10.10">
    <property type="entry name" value="Ribonuclease Inhibitor"/>
    <property type="match status" value="1"/>
</dbReference>
<dbReference type="InterPro" id="IPR011993">
    <property type="entry name" value="PH-like_dom_sf"/>
</dbReference>
<dbReference type="SMART" id="SM00368">
    <property type="entry name" value="LRR_RI"/>
    <property type="match status" value="6"/>
</dbReference>
<dbReference type="eggNOG" id="KOG4308">
    <property type="taxonomic scope" value="Eukaryota"/>
</dbReference>